<proteinExistence type="predicted"/>
<name>A0A9Q3F7T0_9BASI</name>
<keyword evidence="6" id="KW-0695">RNA-directed DNA polymerase</keyword>
<feature type="domain" description="Reverse transcriptase RNase H-like" evidence="7">
    <location>
        <begin position="2"/>
        <end position="89"/>
    </location>
</feature>
<dbReference type="Gene3D" id="3.10.20.370">
    <property type="match status" value="1"/>
</dbReference>
<dbReference type="PANTHER" id="PTHR34072:SF52">
    <property type="entry name" value="RIBONUCLEASE H"/>
    <property type="match status" value="1"/>
</dbReference>
<evidence type="ECO:0000256" key="3">
    <source>
        <dbReference type="ARBA" id="ARBA00022722"/>
    </source>
</evidence>
<dbReference type="GO" id="GO:0004519">
    <property type="term" value="F:endonuclease activity"/>
    <property type="evidence" value="ECO:0007669"/>
    <property type="project" value="UniProtKB-KW"/>
</dbReference>
<reference evidence="8" key="1">
    <citation type="submission" date="2021-03" db="EMBL/GenBank/DDBJ databases">
        <title>Draft genome sequence of rust myrtle Austropuccinia psidii MF-1, a brazilian biotype.</title>
        <authorList>
            <person name="Quecine M.C."/>
            <person name="Pachon D.M.R."/>
            <person name="Bonatelli M.L."/>
            <person name="Correr F.H."/>
            <person name="Franceschini L.M."/>
            <person name="Leite T.F."/>
            <person name="Margarido G.R.A."/>
            <person name="Almeida C.A."/>
            <person name="Ferrarezi J.A."/>
            <person name="Labate C.A."/>
        </authorList>
    </citation>
    <scope>NUCLEOTIDE SEQUENCE</scope>
    <source>
        <strain evidence="8">MF-1</strain>
    </source>
</reference>
<evidence type="ECO:0000256" key="5">
    <source>
        <dbReference type="ARBA" id="ARBA00022801"/>
    </source>
</evidence>
<keyword evidence="2" id="KW-0548">Nucleotidyltransferase</keyword>
<evidence type="ECO:0000313" key="8">
    <source>
        <dbReference type="EMBL" id="MBW0532280.1"/>
    </source>
</evidence>
<dbReference type="SUPFAM" id="SSF56672">
    <property type="entry name" value="DNA/RNA polymerases"/>
    <property type="match status" value="1"/>
</dbReference>
<sequence>MAGILCQPDSSNKLHPVCYYSRKWTPVDRAWQVHDQELGAIMILFQGWRAWLAGALQPATIFSDHNILQYFMTSVSLSPREARWAAFLSPVSFCIAHTPGHTNPANPHSWQAAYIPDSTTTNVPILQMINPSTVPNLSPSPISLGMIGTFQPSLL</sequence>
<comment type="caution">
    <text evidence="8">The sequence shown here is derived from an EMBL/GenBank/DDBJ whole genome shotgun (WGS) entry which is preliminary data.</text>
</comment>
<dbReference type="OrthoDB" id="2446696at2759"/>
<evidence type="ECO:0000256" key="2">
    <source>
        <dbReference type="ARBA" id="ARBA00022695"/>
    </source>
</evidence>
<protein>
    <recommendedName>
        <fullName evidence="7">Reverse transcriptase RNase H-like domain-containing protein</fullName>
    </recommendedName>
</protein>
<keyword evidence="4" id="KW-0255">Endonuclease</keyword>
<dbReference type="InterPro" id="IPR043502">
    <property type="entry name" value="DNA/RNA_pol_sf"/>
</dbReference>
<keyword evidence="9" id="KW-1185">Reference proteome</keyword>
<evidence type="ECO:0000256" key="1">
    <source>
        <dbReference type="ARBA" id="ARBA00022679"/>
    </source>
</evidence>
<dbReference type="InterPro" id="IPR041373">
    <property type="entry name" value="RT_RNaseH"/>
</dbReference>
<dbReference type="AlphaFoldDB" id="A0A9Q3F7T0"/>
<evidence type="ECO:0000256" key="4">
    <source>
        <dbReference type="ARBA" id="ARBA00022759"/>
    </source>
</evidence>
<dbReference type="CDD" id="cd09274">
    <property type="entry name" value="RNase_HI_RT_Ty3"/>
    <property type="match status" value="1"/>
</dbReference>
<dbReference type="Pfam" id="PF17917">
    <property type="entry name" value="RT_RNaseH"/>
    <property type="match status" value="1"/>
</dbReference>
<keyword evidence="1" id="KW-0808">Transferase</keyword>
<dbReference type="EMBL" id="AVOT02037584">
    <property type="protein sequence ID" value="MBW0532280.1"/>
    <property type="molecule type" value="Genomic_DNA"/>
</dbReference>
<dbReference type="Proteomes" id="UP000765509">
    <property type="component" value="Unassembled WGS sequence"/>
</dbReference>
<keyword evidence="3" id="KW-0540">Nuclease</keyword>
<accession>A0A9Q3F7T0</accession>
<evidence type="ECO:0000313" key="9">
    <source>
        <dbReference type="Proteomes" id="UP000765509"/>
    </source>
</evidence>
<organism evidence="8 9">
    <name type="scientific">Austropuccinia psidii MF-1</name>
    <dbReference type="NCBI Taxonomy" id="1389203"/>
    <lineage>
        <taxon>Eukaryota</taxon>
        <taxon>Fungi</taxon>
        <taxon>Dikarya</taxon>
        <taxon>Basidiomycota</taxon>
        <taxon>Pucciniomycotina</taxon>
        <taxon>Pucciniomycetes</taxon>
        <taxon>Pucciniales</taxon>
        <taxon>Sphaerophragmiaceae</taxon>
        <taxon>Austropuccinia</taxon>
    </lineage>
</organism>
<evidence type="ECO:0000256" key="6">
    <source>
        <dbReference type="ARBA" id="ARBA00022918"/>
    </source>
</evidence>
<evidence type="ECO:0000259" key="7">
    <source>
        <dbReference type="Pfam" id="PF17917"/>
    </source>
</evidence>
<keyword evidence="5" id="KW-0378">Hydrolase</keyword>
<gene>
    <name evidence="8" type="ORF">O181_071995</name>
</gene>
<dbReference type="GO" id="GO:0016787">
    <property type="term" value="F:hydrolase activity"/>
    <property type="evidence" value="ECO:0007669"/>
    <property type="project" value="UniProtKB-KW"/>
</dbReference>
<dbReference type="GO" id="GO:0003964">
    <property type="term" value="F:RNA-directed DNA polymerase activity"/>
    <property type="evidence" value="ECO:0007669"/>
    <property type="project" value="UniProtKB-KW"/>
</dbReference>
<dbReference type="PANTHER" id="PTHR34072">
    <property type="entry name" value="ENZYMATIC POLYPROTEIN-RELATED"/>
    <property type="match status" value="1"/>
</dbReference>